<dbReference type="EMBL" id="CM023475">
    <property type="protein sequence ID" value="KAH7945028.1"/>
    <property type="molecule type" value="Genomic_DNA"/>
</dbReference>
<gene>
    <name evidence="1" type="ORF">HPB49_004964</name>
</gene>
<reference evidence="1" key="1">
    <citation type="submission" date="2020-05" db="EMBL/GenBank/DDBJ databases">
        <title>Large-scale comparative analyses of tick genomes elucidate their genetic diversity and vector capacities.</title>
        <authorList>
            <person name="Jia N."/>
            <person name="Wang J."/>
            <person name="Shi W."/>
            <person name="Du L."/>
            <person name="Sun Y."/>
            <person name="Zhan W."/>
            <person name="Jiang J."/>
            <person name="Wang Q."/>
            <person name="Zhang B."/>
            <person name="Ji P."/>
            <person name="Sakyi L.B."/>
            <person name="Cui X."/>
            <person name="Yuan T."/>
            <person name="Jiang B."/>
            <person name="Yang W."/>
            <person name="Lam T.T.-Y."/>
            <person name="Chang Q."/>
            <person name="Ding S."/>
            <person name="Wang X."/>
            <person name="Zhu J."/>
            <person name="Ruan X."/>
            <person name="Zhao L."/>
            <person name="Wei J."/>
            <person name="Que T."/>
            <person name="Du C."/>
            <person name="Cheng J."/>
            <person name="Dai P."/>
            <person name="Han X."/>
            <person name="Huang E."/>
            <person name="Gao Y."/>
            <person name="Liu J."/>
            <person name="Shao H."/>
            <person name="Ye R."/>
            <person name="Li L."/>
            <person name="Wei W."/>
            <person name="Wang X."/>
            <person name="Wang C."/>
            <person name="Yang T."/>
            <person name="Huo Q."/>
            <person name="Li W."/>
            <person name="Guo W."/>
            <person name="Chen H."/>
            <person name="Zhou L."/>
            <person name="Ni X."/>
            <person name="Tian J."/>
            <person name="Zhou Y."/>
            <person name="Sheng Y."/>
            <person name="Liu T."/>
            <person name="Pan Y."/>
            <person name="Xia L."/>
            <person name="Li J."/>
            <person name="Zhao F."/>
            <person name="Cao W."/>
        </authorList>
    </citation>
    <scope>NUCLEOTIDE SEQUENCE</scope>
    <source>
        <strain evidence="1">Dsil-2018</strain>
    </source>
</reference>
<comment type="caution">
    <text evidence="1">The sequence shown here is derived from an EMBL/GenBank/DDBJ whole genome shotgun (WGS) entry which is preliminary data.</text>
</comment>
<dbReference type="Proteomes" id="UP000821865">
    <property type="component" value="Chromosome 6"/>
</dbReference>
<keyword evidence="2" id="KW-1185">Reference proteome</keyword>
<sequence length="186" mass="20595">MNGQPGWSECGILSAMRRKQMRNRQPEETHEERAIAAKAGQQALADPVTTRTVNRCADKHFERHFQNDCFGTSCSVCDVSPVQAEFVLLLAPEFSDENVRHLVLCAACRGSLDNGEIPSLSRSNGLTYPPKRGTAAFSQRYRLETGVPVHHFHAHLLPHARCIEFGLVGQAVNVPRDGQSYGVRSI</sequence>
<evidence type="ECO:0000313" key="1">
    <source>
        <dbReference type="EMBL" id="KAH7945028.1"/>
    </source>
</evidence>
<evidence type="ECO:0000313" key="2">
    <source>
        <dbReference type="Proteomes" id="UP000821865"/>
    </source>
</evidence>
<name>A0ACB8CJA6_DERSI</name>
<proteinExistence type="predicted"/>
<accession>A0ACB8CJA6</accession>
<protein>
    <submittedName>
        <fullName evidence="1">Uncharacterized protein</fullName>
    </submittedName>
</protein>
<organism evidence="1 2">
    <name type="scientific">Dermacentor silvarum</name>
    <name type="common">Tick</name>
    <dbReference type="NCBI Taxonomy" id="543639"/>
    <lineage>
        <taxon>Eukaryota</taxon>
        <taxon>Metazoa</taxon>
        <taxon>Ecdysozoa</taxon>
        <taxon>Arthropoda</taxon>
        <taxon>Chelicerata</taxon>
        <taxon>Arachnida</taxon>
        <taxon>Acari</taxon>
        <taxon>Parasitiformes</taxon>
        <taxon>Ixodida</taxon>
        <taxon>Ixodoidea</taxon>
        <taxon>Ixodidae</taxon>
        <taxon>Rhipicephalinae</taxon>
        <taxon>Dermacentor</taxon>
    </lineage>
</organism>